<dbReference type="Pfam" id="PF04545">
    <property type="entry name" value="Sigma70_r4"/>
    <property type="match status" value="1"/>
</dbReference>
<protein>
    <submittedName>
        <fullName evidence="8">SigB/SigF/SigG family RNA polymerase sigma factor</fullName>
    </submittedName>
</protein>
<dbReference type="InterPro" id="IPR013324">
    <property type="entry name" value="RNA_pol_sigma_r3/r4-like"/>
</dbReference>
<evidence type="ECO:0000313" key="8">
    <source>
        <dbReference type="EMBL" id="MDT0348858.1"/>
    </source>
</evidence>
<evidence type="ECO:0000256" key="2">
    <source>
        <dbReference type="ARBA" id="ARBA00023082"/>
    </source>
</evidence>
<keyword evidence="1" id="KW-0805">Transcription regulation</keyword>
<dbReference type="PANTHER" id="PTHR30385:SF4">
    <property type="entry name" value="RNA POLYMERASE SIGMA-E FACTOR"/>
    <property type="match status" value="1"/>
</dbReference>
<dbReference type="Pfam" id="PF04542">
    <property type="entry name" value="Sigma70_r2"/>
    <property type="match status" value="1"/>
</dbReference>
<evidence type="ECO:0000313" key="9">
    <source>
        <dbReference type="Proteomes" id="UP001183202"/>
    </source>
</evidence>
<evidence type="ECO:0000259" key="6">
    <source>
        <dbReference type="Pfam" id="PF04542"/>
    </source>
</evidence>
<comment type="caution">
    <text evidence="8">The sequence shown here is derived from an EMBL/GenBank/DDBJ whole genome shotgun (WGS) entry which is preliminary data.</text>
</comment>
<dbReference type="Gene3D" id="1.20.140.160">
    <property type="match status" value="1"/>
</dbReference>
<keyword evidence="3" id="KW-0238">DNA-binding</keyword>
<organism evidence="8 9">
    <name type="scientific">Pseudonocardia charpentierae</name>
    <dbReference type="NCBI Taxonomy" id="3075545"/>
    <lineage>
        <taxon>Bacteria</taxon>
        <taxon>Bacillati</taxon>
        <taxon>Actinomycetota</taxon>
        <taxon>Actinomycetes</taxon>
        <taxon>Pseudonocardiales</taxon>
        <taxon>Pseudonocardiaceae</taxon>
        <taxon>Pseudonocardia</taxon>
    </lineage>
</organism>
<dbReference type="InterPro" id="IPR014284">
    <property type="entry name" value="RNA_pol_sigma-70_dom"/>
</dbReference>
<dbReference type="SUPFAM" id="SSF88946">
    <property type="entry name" value="Sigma2 domain of RNA polymerase sigma factors"/>
    <property type="match status" value="1"/>
</dbReference>
<dbReference type="InterPro" id="IPR007630">
    <property type="entry name" value="RNA_pol_sigma70_r4"/>
</dbReference>
<keyword evidence="4" id="KW-0804">Transcription</keyword>
<dbReference type="SUPFAM" id="SSF88659">
    <property type="entry name" value="Sigma3 and sigma4 domains of RNA polymerase sigma factors"/>
    <property type="match status" value="2"/>
</dbReference>
<dbReference type="NCBIfam" id="TIGR02937">
    <property type="entry name" value="sigma70-ECF"/>
    <property type="match status" value="1"/>
</dbReference>
<dbReference type="InterPro" id="IPR013325">
    <property type="entry name" value="RNA_pol_sigma_r2"/>
</dbReference>
<gene>
    <name evidence="8" type="ORF">RM445_04895</name>
</gene>
<feature type="domain" description="RNA polymerase sigma-70 region 2" evidence="6">
    <location>
        <begin position="47"/>
        <end position="115"/>
    </location>
</feature>
<dbReference type="Proteomes" id="UP001183202">
    <property type="component" value="Unassembled WGS sequence"/>
</dbReference>
<keyword evidence="9" id="KW-1185">Reference proteome</keyword>
<dbReference type="InterPro" id="IPR000943">
    <property type="entry name" value="RNA_pol_sigma70"/>
</dbReference>
<dbReference type="Gene3D" id="1.20.120.1810">
    <property type="match status" value="1"/>
</dbReference>
<proteinExistence type="predicted"/>
<accession>A0ABU2N4L3</accession>
<evidence type="ECO:0000259" key="5">
    <source>
        <dbReference type="Pfam" id="PF04539"/>
    </source>
</evidence>
<feature type="domain" description="RNA polymerase sigma-70 region 3" evidence="5">
    <location>
        <begin position="130"/>
        <end position="184"/>
    </location>
</feature>
<keyword evidence="2" id="KW-0731">Sigma factor</keyword>
<dbReference type="Pfam" id="PF04539">
    <property type="entry name" value="Sigma70_r3"/>
    <property type="match status" value="1"/>
</dbReference>
<dbReference type="RefSeq" id="WP_311554790.1">
    <property type="nucleotide sequence ID" value="NZ_JAVREJ010000002.1"/>
</dbReference>
<dbReference type="PANTHER" id="PTHR30385">
    <property type="entry name" value="SIGMA FACTOR F FLAGELLAR"/>
    <property type="match status" value="1"/>
</dbReference>
<dbReference type="NCBIfam" id="TIGR02980">
    <property type="entry name" value="SigBFG"/>
    <property type="match status" value="1"/>
</dbReference>
<evidence type="ECO:0000256" key="3">
    <source>
        <dbReference type="ARBA" id="ARBA00023125"/>
    </source>
</evidence>
<dbReference type="CDD" id="cd06171">
    <property type="entry name" value="Sigma70_r4"/>
    <property type="match status" value="1"/>
</dbReference>
<name>A0ABU2N4L3_9PSEU</name>
<dbReference type="InterPro" id="IPR014322">
    <property type="entry name" value="RNA_pol_sigma-B/F/G"/>
</dbReference>
<sequence length="270" mass="30060">MSVAAVRTTIATPPAARPGFEHLAPLFVERAALPEDDPRRERLRDELIAGHLQLARNIARRFAHRGDYPEDVEQVAAVGLVLAVDRFDPARGIDFLSFAVPTITGEVLRYFRDRAHPIRTPRRIRALQSMVYEATAQLTQRHGRAPRPSEIAAHLDVNVEIVLEALSAQGAAHTVSLDQPAFDGDGGGDRMRFDTSLARVEEDYDLVEHRESLAPLLASLPGRERRILLLRFFGGLTQTEIGTQMGISQMHVSRLLSRTLNRLRTELAAD</sequence>
<evidence type="ECO:0000256" key="4">
    <source>
        <dbReference type="ARBA" id="ARBA00023163"/>
    </source>
</evidence>
<dbReference type="InterPro" id="IPR007627">
    <property type="entry name" value="RNA_pol_sigma70_r2"/>
</dbReference>
<evidence type="ECO:0000256" key="1">
    <source>
        <dbReference type="ARBA" id="ARBA00023015"/>
    </source>
</evidence>
<evidence type="ECO:0000259" key="7">
    <source>
        <dbReference type="Pfam" id="PF04545"/>
    </source>
</evidence>
<dbReference type="InterPro" id="IPR007624">
    <property type="entry name" value="RNA_pol_sigma70_r3"/>
</dbReference>
<reference evidence="9" key="1">
    <citation type="submission" date="2023-07" db="EMBL/GenBank/DDBJ databases">
        <title>30 novel species of actinomycetes from the DSMZ collection.</title>
        <authorList>
            <person name="Nouioui I."/>
        </authorList>
    </citation>
    <scope>NUCLEOTIDE SEQUENCE [LARGE SCALE GENOMIC DNA]</scope>
    <source>
        <strain evidence="9">DSM 45834</strain>
    </source>
</reference>
<feature type="domain" description="RNA polymerase sigma-70 region 4" evidence="7">
    <location>
        <begin position="216"/>
        <end position="264"/>
    </location>
</feature>
<dbReference type="PRINTS" id="PR00046">
    <property type="entry name" value="SIGMA70FCT"/>
</dbReference>
<dbReference type="EMBL" id="JAVREJ010000002">
    <property type="protein sequence ID" value="MDT0348858.1"/>
    <property type="molecule type" value="Genomic_DNA"/>
</dbReference>